<dbReference type="PANTHER" id="PTHR39757:SF5">
    <property type="entry name" value="OS02G0190600 PROTEIN"/>
    <property type="match status" value="1"/>
</dbReference>
<dbReference type="NCBIfam" id="TIGR01790">
    <property type="entry name" value="carotene-cycl"/>
    <property type="match status" value="1"/>
</dbReference>
<dbReference type="Gene3D" id="3.50.50.60">
    <property type="entry name" value="FAD/NAD(P)-binding domain"/>
    <property type="match status" value="1"/>
</dbReference>
<evidence type="ECO:0000313" key="5">
    <source>
        <dbReference type="Proteomes" id="UP000030598"/>
    </source>
</evidence>
<comment type="similarity">
    <text evidence="1">Belongs to the lycopene cyclase family.</text>
</comment>
<dbReference type="InterPro" id="IPR036188">
    <property type="entry name" value="FAD/NAD-bd_sf"/>
</dbReference>
<dbReference type="OrthoDB" id="537501at2"/>
<dbReference type="EMBL" id="JNAH01000005">
    <property type="protein sequence ID" value="KGF87395.1"/>
    <property type="molecule type" value="Genomic_DNA"/>
</dbReference>
<name>A0A0A1ZD73_PROMR</name>
<dbReference type="GO" id="GO:0016705">
    <property type="term" value="F:oxidoreductase activity, acting on paired donors, with incorporation or reduction of molecular oxygen"/>
    <property type="evidence" value="ECO:0007669"/>
    <property type="project" value="InterPro"/>
</dbReference>
<dbReference type="InterPro" id="IPR054896">
    <property type="entry name" value="LycopCyc"/>
</dbReference>
<accession>A0A0A1ZD73</accession>
<dbReference type="STRING" id="59925.EU91_1124"/>
<organism evidence="4 5">
    <name type="scientific">Prochlorococcus marinus str. GP2</name>
    <dbReference type="NCBI Taxonomy" id="59925"/>
    <lineage>
        <taxon>Bacteria</taxon>
        <taxon>Bacillati</taxon>
        <taxon>Cyanobacteriota</taxon>
        <taxon>Cyanophyceae</taxon>
        <taxon>Synechococcales</taxon>
        <taxon>Prochlorococcaceae</taxon>
        <taxon>Prochlorococcus</taxon>
    </lineage>
</organism>
<dbReference type="PANTHER" id="PTHR39757">
    <property type="match status" value="1"/>
</dbReference>
<keyword evidence="4" id="KW-0560">Oxidoreductase</keyword>
<dbReference type="EC" id="1.14.-.-" evidence="4"/>
<dbReference type="RefSeq" id="WP_032524613.1">
    <property type="nucleotide sequence ID" value="NZ_CP138934.1"/>
</dbReference>
<protein>
    <submittedName>
        <fullName evidence="4">Lycopene beta cyclase</fullName>
        <ecNumber evidence="4">1.14.-.-</ecNumber>
    </submittedName>
</protein>
<dbReference type="GO" id="GO:0016860">
    <property type="term" value="F:intramolecular oxidoreductase activity"/>
    <property type="evidence" value="ECO:0007669"/>
    <property type="project" value="UniProtKB-ARBA"/>
</dbReference>
<dbReference type="SUPFAM" id="SSF51905">
    <property type="entry name" value="FAD/NAD(P)-binding domain"/>
    <property type="match status" value="1"/>
</dbReference>
<evidence type="ECO:0000256" key="1">
    <source>
        <dbReference type="ARBA" id="ARBA00006599"/>
    </source>
</evidence>
<proteinExistence type="inferred from homology"/>
<dbReference type="Proteomes" id="UP000030598">
    <property type="component" value="Unassembled WGS sequence"/>
</dbReference>
<dbReference type="GO" id="GO:0016117">
    <property type="term" value="P:carotenoid biosynthetic process"/>
    <property type="evidence" value="ECO:0007669"/>
    <property type="project" value="UniProtKB-KW"/>
</dbReference>
<keyword evidence="3" id="KW-0520">NAD</keyword>
<gene>
    <name evidence="4" type="ORF">EU91_1124</name>
</gene>
<dbReference type="AlphaFoldDB" id="A0A0A1ZD73"/>
<dbReference type="InterPro" id="IPR010108">
    <property type="entry name" value="Lycopene_cyclase_b/e"/>
</dbReference>
<reference evidence="5" key="1">
    <citation type="journal article" date="2014" name="Sci. Data">
        <title>Genomes of diverse isolates of the marine cyanobacterium Prochlorococcus.</title>
        <authorList>
            <person name="Biller S."/>
            <person name="Berube P."/>
            <person name="Thompson J."/>
            <person name="Kelly L."/>
            <person name="Roggensack S."/>
            <person name="Awad L."/>
            <person name="Roache-Johnson K."/>
            <person name="Ding H."/>
            <person name="Giovannoni S.J."/>
            <person name="Moore L.R."/>
            <person name="Chisholm S.W."/>
        </authorList>
    </citation>
    <scope>NUCLEOTIDE SEQUENCE [LARGE SCALE GENOMIC DNA]</scope>
    <source>
        <strain evidence="5">GP2</strain>
    </source>
</reference>
<evidence type="ECO:0000256" key="2">
    <source>
        <dbReference type="ARBA" id="ARBA00022746"/>
    </source>
</evidence>
<comment type="caution">
    <text evidence="4">The sequence shown here is derived from an EMBL/GenBank/DDBJ whole genome shotgun (WGS) entry which is preliminary data.</text>
</comment>
<evidence type="ECO:0000256" key="3">
    <source>
        <dbReference type="ARBA" id="ARBA00023027"/>
    </source>
</evidence>
<dbReference type="eggNOG" id="COG0654">
    <property type="taxonomic scope" value="Bacteria"/>
</dbReference>
<dbReference type="NCBIfam" id="NF045687">
    <property type="entry name" value="LycopCycCtrL"/>
    <property type="match status" value="1"/>
</dbReference>
<dbReference type="Pfam" id="PF05834">
    <property type="entry name" value="Lycopene_cycl"/>
    <property type="match status" value="1"/>
</dbReference>
<keyword evidence="2" id="KW-0125">Carotenoid biosynthesis</keyword>
<sequence>MEILDILILGSGPAALCLASELAKQDLNIKGISTKSPNEKWENTYGIWASELEELGLESLLSHRWCKTVSFFGDGENKKGDTPTKHNYDYGLINQEAFQNELLKKCKGIEWLNETAKDIKEKNKLSEVICFSGLKIKARLVIDASGHKSNFVKRPVQNEIAQQAAYGIVGKFTSPPVNKEQFVLMDFRPNHLNNEEKLSSPSFLYAMDLGNETFFVEETSLASYPALSQENLKKRLFKRLNSKGIEVSEIFHEENCLFPMNLPLPFKKQFVLGFGGAASMVHPASGYMVGSLLRRAPLLAEKLAIFLKEPHLSSLELASKGWEILWPYELTQRHKLYQYGLRRLMSFDESRLRSFFSNFFKLSTNEWVGFLTNTLPLPKLIYVMSKMFINSPLKVKLGMLKLN</sequence>
<evidence type="ECO:0000313" key="4">
    <source>
        <dbReference type="EMBL" id="KGF87395.1"/>
    </source>
</evidence>